<dbReference type="KEGG" id="dpx:DAPPUDRAFT_277555"/>
<accession>E9I6F4</accession>
<dbReference type="Proteomes" id="UP000000305">
    <property type="component" value="Unassembled WGS sequence"/>
</dbReference>
<evidence type="ECO:0000313" key="2">
    <source>
        <dbReference type="EMBL" id="EFX60426.1"/>
    </source>
</evidence>
<feature type="region of interest" description="Disordered" evidence="1">
    <location>
        <begin position="207"/>
        <end position="253"/>
    </location>
</feature>
<gene>
    <name evidence="2" type="ORF">DAPPUDRAFT_277555</name>
</gene>
<evidence type="ECO:0000256" key="1">
    <source>
        <dbReference type="SAM" id="MobiDB-lite"/>
    </source>
</evidence>
<sequence length="253" mass="28567">MPNLVEPATSSLSSNVELKRVQYKSSHHDLPLTNDEIAVAVDLAEFNENANKLDVCHEQMRRPERSLDSANLGCSSQLKIAKPISCSSSKYFEEKVAVPDPVNYKSKKLFLSSTNFGQRPSSSKKKPPPPPAPRAAPCQFWFDNRTQASIKADRQIKEYFYHCIRNFDYPMRVNYCWDFSANHENLFKKTLAKKAFKRICSAPTAEAPPAATESARKPPTESAWGPPRESRKRTKPLAFTSTVVTASPRKRFL</sequence>
<evidence type="ECO:0000313" key="3">
    <source>
        <dbReference type="Proteomes" id="UP000000305"/>
    </source>
</evidence>
<reference evidence="2 3" key="1">
    <citation type="journal article" date="2011" name="Science">
        <title>The ecoresponsive genome of Daphnia pulex.</title>
        <authorList>
            <person name="Colbourne J.K."/>
            <person name="Pfrender M.E."/>
            <person name="Gilbert D."/>
            <person name="Thomas W.K."/>
            <person name="Tucker A."/>
            <person name="Oakley T.H."/>
            <person name="Tokishita S."/>
            <person name="Aerts A."/>
            <person name="Arnold G.J."/>
            <person name="Basu M.K."/>
            <person name="Bauer D.J."/>
            <person name="Caceres C.E."/>
            <person name="Carmel L."/>
            <person name="Casola C."/>
            <person name="Choi J.H."/>
            <person name="Detter J.C."/>
            <person name="Dong Q."/>
            <person name="Dusheyko S."/>
            <person name="Eads B.D."/>
            <person name="Frohlich T."/>
            <person name="Geiler-Samerotte K.A."/>
            <person name="Gerlach D."/>
            <person name="Hatcher P."/>
            <person name="Jogdeo S."/>
            <person name="Krijgsveld J."/>
            <person name="Kriventseva E.V."/>
            <person name="Kultz D."/>
            <person name="Laforsch C."/>
            <person name="Lindquist E."/>
            <person name="Lopez J."/>
            <person name="Manak J.R."/>
            <person name="Muller J."/>
            <person name="Pangilinan J."/>
            <person name="Patwardhan R.P."/>
            <person name="Pitluck S."/>
            <person name="Pritham E.J."/>
            <person name="Rechtsteiner A."/>
            <person name="Rho M."/>
            <person name="Rogozin I.B."/>
            <person name="Sakarya O."/>
            <person name="Salamov A."/>
            <person name="Schaack S."/>
            <person name="Shapiro H."/>
            <person name="Shiga Y."/>
            <person name="Skalitzky C."/>
            <person name="Smith Z."/>
            <person name="Souvorov A."/>
            <person name="Sung W."/>
            <person name="Tang Z."/>
            <person name="Tsuchiya D."/>
            <person name="Tu H."/>
            <person name="Vos H."/>
            <person name="Wang M."/>
            <person name="Wolf Y.I."/>
            <person name="Yamagata H."/>
            <person name="Yamada T."/>
            <person name="Ye Y."/>
            <person name="Shaw J.R."/>
            <person name="Andrews J."/>
            <person name="Crease T.J."/>
            <person name="Tang H."/>
            <person name="Lucas S.M."/>
            <person name="Robertson H.M."/>
            <person name="Bork P."/>
            <person name="Koonin E.V."/>
            <person name="Zdobnov E.M."/>
            <person name="Grigoriev I.V."/>
            <person name="Lynch M."/>
            <person name="Boore J.L."/>
        </authorList>
    </citation>
    <scope>NUCLEOTIDE SEQUENCE [LARGE SCALE GENOMIC DNA]</scope>
</reference>
<feature type="region of interest" description="Disordered" evidence="1">
    <location>
        <begin position="114"/>
        <end position="138"/>
    </location>
</feature>
<organism evidence="2 3">
    <name type="scientific">Daphnia pulex</name>
    <name type="common">Water flea</name>
    <dbReference type="NCBI Taxonomy" id="6669"/>
    <lineage>
        <taxon>Eukaryota</taxon>
        <taxon>Metazoa</taxon>
        <taxon>Ecdysozoa</taxon>
        <taxon>Arthropoda</taxon>
        <taxon>Crustacea</taxon>
        <taxon>Branchiopoda</taxon>
        <taxon>Diplostraca</taxon>
        <taxon>Cladocera</taxon>
        <taxon>Anomopoda</taxon>
        <taxon>Daphniidae</taxon>
        <taxon>Daphnia</taxon>
    </lineage>
</organism>
<proteinExistence type="predicted"/>
<name>E9I6F4_DAPPU</name>
<dbReference type="InParanoid" id="E9I6F4"/>
<dbReference type="HOGENOM" id="CLU_1100769_0_0_1"/>
<feature type="non-terminal residue" evidence="2">
    <location>
        <position position="253"/>
    </location>
</feature>
<protein>
    <submittedName>
        <fullName evidence="2">Uncharacterized protein</fullName>
    </submittedName>
</protein>
<keyword evidence="3" id="KW-1185">Reference proteome</keyword>
<dbReference type="EMBL" id="GL736414">
    <property type="protein sequence ID" value="EFX60426.1"/>
    <property type="molecule type" value="Genomic_DNA"/>
</dbReference>
<dbReference type="AlphaFoldDB" id="E9I6F4"/>